<dbReference type="Proteomes" id="UP001140560">
    <property type="component" value="Unassembled WGS sequence"/>
</dbReference>
<dbReference type="GO" id="GO:0004674">
    <property type="term" value="F:protein serine/threonine kinase activity"/>
    <property type="evidence" value="ECO:0007669"/>
    <property type="project" value="UniProtKB-KW"/>
</dbReference>
<evidence type="ECO:0000256" key="13">
    <source>
        <dbReference type="ARBA" id="ARBA00022777"/>
    </source>
</evidence>
<evidence type="ECO:0000256" key="11">
    <source>
        <dbReference type="ARBA" id="ARBA00022741"/>
    </source>
</evidence>
<evidence type="ECO:0000256" key="7">
    <source>
        <dbReference type="ARBA" id="ARBA00018978"/>
    </source>
</evidence>
<dbReference type="InterPro" id="IPR011009">
    <property type="entry name" value="Kinase-like_dom_sf"/>
</dbReference>
<evidence type="ECO:0000256" key="15">
    <source>
        <dbReference type="ARBA" id="ARBA00047899"/>
    </source>
</evidence>
<comment type="function">
    <text evidence="1">Component of the ESCRT-0 complex which is the sorting receptor for ubiquitinated cargo proteins at the multivesicular body (MVB).</text>
</comment>
<evidence type="ECO:0000256" key="1">
    <source>
        <dbReference type="ARBA" id="ARBA00002654"/>
    </source>
</evidence>
<dbReference type="InterPro" id="IPR001452">
    <property type="entry name" value="SH3_domain"/>
</dbReference>
<dbReference type="EC" id="2.7.11.1" evidence="5"/>
<dbReference type="SUPFAM" id="SSF56112">
    <property type="entry name" value="Protein kinase-like (PK-like)"/>
    <property type="match status" value="1"/>
</dbReference>
<name>A0A9W8Y281_9PLEO</name>
<keyword evidence="14" id="KW-0067">ATP-binding</keyword>
<dbReference type="SMART" id="SM00220">
    <property type="entry name" value="S_TKc"/>
    <property type="match status" value="1"/>
</dbReference>
<dbReference type="PRINTS" id="PR00452">
    <property type="entry name" value="SH3DOMAIN"/>
</dbReference>
<feature type="domain" description="SH3" evidence="19">
    <location>
        <begin position="169"/>
        <end position="228"/>
    </location>
</feature>
<evidence type="ECO:0000259" key="20">
    <source>
        <dbReference type="PROSITE" id="PS50011"/>
    </source>
</evidence>
<comment type="caution">
    <text evidence="21">The sequence shown here is derived from an EMBL/GenBank/DDBJ whole genome shotgun (WGS) entry which is preliminary data.</text>
</comment>
<dbReference type="Gene3D" id="1.10.510.10">
    <property type="entry name" value="Transferase(Phosphotransferase) domain 1"/>
    <property type="match status" value="1"/>
</dbReference>
<dbReference type="PROSITE" id="PS50002">
    <property type="entry name" value="SH3"/>
    <property type="match status" value="1"/>
</dbReference>
<feature type="domain" description="Protein kinase" evidence="20">
    <location>
        <begin position="325"/>
        <end position="627"/>
    </location>
</feature>
<keyword evidence="8 17" id="KW-0728">SH3 domain</keyword>
<dbReference type="InterPro" id="IPR036028">
    <property type="entry name" value="SH3-like_dom_sf"/>
</dbReference>
<dbReference type="OrthoDB" id="4062651at2759"/>
<feature type="region of interest" description="Disordered" evidence="18">
    <location>
        <begin position="229"/>
        <end position="259"/>
    </location>
</feature>
<dbReference type="CDD" id="cd00180">
    <property type="entry name" value="PKc"/>
    <property type="match status" value="1"/>
</dbReference>
<dbReference type="GO" id="GO:0010008">
    <property type="term" value="C:endosome membrane"/>
    <property type="evidence" value="ECO:0007669"/>
    <property type="project" value="UniProtKB-SubCell"/>
</dbReference>
<dbReference type="SMART" id="SM00326">
    <property type="entry name" value="SH3"/>
    <property type="match status" value="1"/>
</dbReference>
<reference evidence="21" key="1">
    <citation type="submission" date="2022-10" db="EMBL/GenBank/DDBJ databases">
        <title>Tapping the CABI collections for fungal endophytes: first genome assemblies for Collariella, Neodidymelliopsis, Ascochyta clinopodiicola, Didymella pomorum, Didymosphaeria variabile, Neocosmospora piperis and Neocucurbitaria cava.</title>
        <authorList>
            <person name="Hill R."/>
        </authorList>
    </citation>
    <scope>NUCLEOTIDE SEQUENCE</scope>
    <source>
        <strain evidence="21">IMI 356814</strain>
    </source>
</reference>
<evidence type="ECO:0000256" key="14">
    <source>
        <dbReference type="ARBA" id="ARBA00022840"/>
    </source>
</evidence>
<comment type="catalytic activity">
    <reaction evidence="16">
        <text>L-seryl-[protein] + ATP = O-phospho-L-seryl-[protein] + ADP + H(+)</text>
        <dbReference type="Rhea" id="RHEA:17989"/>
        <dbReference type="Rhea" id="RHEA-COMP:9863"/>
        <dbReference type="Rhea" id="RHEA-COMP:11604"/>
        <dbReference type="ChEBI" id="CHEBI:15378"/>
        <dbReference type="ChEBI" id="CHEBI:29999"/>
        <dbReference type="ChEBI" id="CHEBI:30616"/>
        <dbReference type="ChEBI" id="CHEBI:83421"/>
        <dbReference type="ChEBI" id="CHEBI:456216"/>
        <dbReference type="EC" id="2.7.11.1"/>
    </reaction>
</comment>
<evidence type="ECO:0000256" key="3">
    <source>
        <dbReference type="ARBA" id="ARBA00009666"/>
    </source>
</evidence>
<protein>
    <recommendedName>
        <fullName evidence="6">Class E vacuolar protein-sorting machinery protein HSE1</fullName>
        <ecNumber evidence="5">2.7.11.1</ecNumber>
    </recommendedName>
    <alternativeName>
        <fullName evidence="7">Class E vacuolar protein-sorting machinery protein hse1</fullName>
    </alternativeName>
</protein>
<keyword evidence="22" id="KW-1185">Reference proteome</keyword>
<feature type="compositionally biased region" description="Basic and acidic residues" evidence="18">
    <location>
        <begin position="33"/>
        <end position="42"/>
    </location>
</feature>
<evidence type="ECO:0000256" key="4">
    <source>
        <dbReference type="ARBA" id="ARBA00011446"/>
    </source>
</evidence>
<dbReference type="Pfam" id="PF00018">
    <property type="entry name" value="SH3_1"/>
    <property type="match status" value="1"/>
</dbReference>
<evidence type="ECO:0000256" key="12">
    <source>
        <dbReference type="ARBA" id="ARBA00022753"/>
    </source>
</evidence>
<evidence type="ECO:0000313" key="22">
    <source>
        <dbReference type="Proteomes" id="UP001140560"/>
    </source>
</evidence>
<evidence type="ECO:0000256" key="2">
    <source>
        <dbReference type="ARBA" id="ARBA00004125"/>
    </source>
</evidence>
<dbReference type="SUPFAM" id="SSF50044">
    <property type="entry name" value="SH3-domain"/>
    <property type="match status" value="1"/>
</dbReference>
<evidence type="ECO:0000256" key="10">
    <source>
        <dbReference type="ARBA" id="ARBA00022679"/>
    </source>
</evidence>
<dbReference type="GO" id="GO:0005524">
    <property type="term" value="F:ATP binding"/>
    <property type="evidence" value="ECO:0007669"/>
    <property type="project" value="UniProtKB-KW"/>
</dbReference>
<organism evidence="21 22">
    <name type="scientific">Neocucurbitaria cava</name>
    <dbReference type="NCBI Taxonomy" id="798079"/>
    <lineage>
        <taxon>Eukaryota</taxon>
        <taxon>Fungi</taxon>
        <taxon>Dikarya</taxon>
        <taxon>Ascomycota</taxon>
        <taxon>Pezizomycotina</taxon>
        <taxon>Dothideomycetes</taxon>
        <taxon>Pleosporomycetidae</taxon>
        <taxon>Pleosporales</taxon>
        <taxon>Pleosporineae</taxon>
        <taxon>Cucurbitariaceae</taxon>
        <taxon>Neocucurbitaria</taxon>
    </lineage>
</organism>
<evidence type="ECO:0000256" key="17">
    <source>
        <dbReference type="PROSITE-ProRule" id="PRU00192"/>
    </source>
</evidence>
<keyword evidence="13" id="KW-0418">Kinase</keyword>
<dbReference type="PROSITE" id="PS50011">
    <property type="entry name" value="PROTEIN_KINASE_DOM"/>
    <property type="match status" value="1"/>
</dbReference>
<comment type="subcellular location">
    <subcellularLocation>
        <location evidence="2">Endosome membrane</location>
        <topology evidence="2">Peripheral membrane protein</topology>
        <orientation evidence="2">Cytoplasmic side</orientation>
    </subcellularLocation>
</comment>
<feature type="region of interest" description="Disordered" evidence="18">
    <location>
        <begin position="1"/>
        <end position="70"/>
    </location>
</feature>
<comment type="catalytic activity">
    <reaction evidence="15">
        <text>L-threonyl-[protein] + ATP = O-phospho-L-threonyl-[protein] + ADP + H(+)</text>
        <dbReference type="Rhea" id="RHEA:46608"/>
        <dbReference type="Rhea" id="RHEA-COMP:11060"/>
        <dbReference type="Rhea" id="RHEA-COMP:11605"/>
        <dbReference type="ChEBI" id="CHEBI:15378"/>
        <dbReference type="ChEBI" id="CHEBI:30013"/>
        <dbReference type="ChEBI" id="CHEBI:30616"/>
        <dbReference type="ChEBI" id="CHEBI:61977"/>
        <dbReference type="ChEBI" id="CHEBI:456216"/>
        <dbReference type="EC" id="2.7.11.1"/>
    </reaction>
</comment>
<keyword evidence="11" id="KW-0547">Nucleotide-binding</keyword>
<evidence type="ECO:0000256" key="18">
    <source>
        <dbReference type="SAM" id="MobiDB-lite"/>
    </source>
</evidence>
<accession>A0A9W8Y281</accession>
<comment type="subunit">
    <text evidence="4">Component of the ESCRT-0 complex composed of HSE1 and VPS27.</text>
</comment>
<dbReference type="PANTHER" id="PTHR24361:SF433">
    <property type="entry name" value="PROTEIN KINASE DOMAIN-CONTAINING PROTEIN"/>
    <property type="match status" value="1"/>
</dbReference>
<dbReference type="EMBL" id="JAPEUY010000017">
    <property type="protein sequence ID" value="KAJ4364676.1"/>
    <property type="molecule type" value="Genomic_DNA"/>
</dbReference>
<evidence type="ECO:0000256" key="8">
    <source>
        <dbReference type="ARBA" id="ARBA00022443"/>
    </source>
</evidence>
<evidence type="ECO:0000259" key="19">
    <source>
        <dbReference type="PROSITE" id="PS50002"/>
    </source>
</evidence>
<keyword evidence="12" id="KW-0967">Endosome</keyword>
<dbReference type="InterPro" id="IPR000719">
    <property type="entry name" value="Prot_kinase_dom"/>
</dbReference>
<dbReference type="Pfam" id="PF00069">
    <property type="entry name" value="Pkinase"/>
    <property type="match status" value="1"/>
</dbReference>
<proteinExistence type="inferred from homology"/>
<evidence type="ECO:0000256" key="16">
    <source>
        <dbReference type="ARBA" id="ARBA00048679"/>
    </source>
</evidence>
<dbReference type="InterPro" id="IPR053235">
    <property type="entry name" value="Ser_Thr_kinase"/>
</dbReference>
<sequence length="691" mass="78426">MDRLRQEEANEKRRQEERVRNIKHNARIQAAQEEQKRNDKRGFSFSRLFRSPKPNPKAALVKPHAEEDEKVAEAARKAAEDSKFARLENLLNSQQEARIDRDKAKKKGDEDKLAILEKLPESQGKQLAGYLGSLERRPTPEPGRPAKDYLSQVYPQHTPLSVPTQGQQQGGVYVTALYDYEADEDTGLSFHRGDIIQVISVLESGWWDGVLNGIRGWFPRNFCTSEPGHLSDEDSLSDSSQNTSGDEGSHSGKGATGVSVMNKDGTVTYQPLLDGMTVAHGVLAWRPNQWTKVLDESKFLPERDPRTYGWEMEHRMFGGEDEEPGVVCNVLGHGSLGIVDEVRRRDTTLPTFVRKRVQLPARKAQAKAILNIIQGECENLKSLVHQHIVTLLGTYEEMRHKNRHLYFLLMSPVGDNDLKNFLDIAGEHLEQDRTEPRVDLWRSWIYNWFTCLASALAYMHGKGIRHQDIKPSNIIHKGERIYFTDFSLSCAFDLGNTTSTDNPSRSSPMYAAPEIVDKYNGEIKRHGRASDIFALGCVFCDMLTILTGRSVSSFHEMLASDKNTANEDTSQIRGPLYYSRKLSSIHTWFASSHIFAEHISEMLGSERTSRPSAFAVVQGLVRDHIFDDDCMCWIDALWYKNKEGVLVRRNHGTIPLLFGDGTTEVMDCPDWEMDTIEQHGIKITPWNERKL</sequence>
<evidence type="ECO:0000256" key="6">
    <source>
        <dbReference type="ARBA" id="ARBA00017923"/>
    </source>
</evidence>
<dbReference type="FunFam" id="2.30.30.40:FF:000072">
    <property type="entry name" value="Unconventional Myosin IB"/>
    <property type="match status" value="1"/>
</dbReference>
<gene>
    <name evidence="21" type="ORF">N0V83_009273</name>
</gene>
<evidence type="ECO:0000313" key="21">
    <source>
        <dbReference type="EMBL" id="KAJ4364676.1"/>
    </source>
</evidence>
<feature type="compositionally biased region" description="Basic and acidic residues" evidence="18">
    <location>
        <begin position="1"/>
        <end position="20"/>
    </location>
</feature>
<comment type="similarity">
    <text evidence="3">Belongs to the STAM family.</text>
</comment>
<evidence type="ECO:0000256" key="5">
    <source>
        <dbReference type="ARBA" id="ARBA00012513"/>
    </source>
</evidence>
<dbReference type="Gene3D" id="2.30.30.40">
    <property type="entry name" value="SH3 Domains"/>
    <property type="match status" value="1"/>
</dbReference>
<dbReference type="CDD" id="cd11883">
    <property type="entry name" value="SH3_Sdc25"/>
    <property type="match status" value="1"/>
</dbReference>
<dbReference type="PANTHER" id="PTHR24361">
    <property type="entry name" value="MITOGEN-ACTIVATED KINASE KINASE KINASE"/>
    <property type="match status" value="1"/>
</dbReference>
<dbReference type="AlphaFoldDB" id="A0A9W8Y281"/>
<keyword evidence="9" id="KW-0723">Serine/threonine-protein kinase</keyword>
<evidence type="ECO:0000256" key="9">
    <source>
        <dbReference type="ARBA" id="ARBA00022527"/>
    </source>
</evidence>
<keyword evidence="10" id="KW-0808">Transferase</keyword>